<gene>
    <name evidence="7" type="primary">U2SURP</name>
    <name evidence="7" type="ORF">HK100_009241</name>
</gene>
<evidence type="ECO:0000313" key="7">
    <source>
        <dbReference type="EMBL" id="KAJ3128304.1"/>
    </source>
</evidence>
<dbReference type="InterPro" id="IPR035009">
    <property type="entry name" value="SR140_RRM"/>
</dbReference>
<dbReference type="SUPFAM" id="SSF48464">
    <property type="entry name" value="ENTH/VHS domain"/>
    <property type="match status" value="1"/>
</dbReference>
<dbReference type="InterPro" id="IPR008942">
    <property type="entry name" value="ENTH_VHS"/>
</dbReference>
<feature type="region of interest" description="Disordered" evidence="3">
    <location>
        <begin position="743"/>
        <end position="783"/>
    </location>
</feature>
<evidence type="ECO:0000256" key="3">
    <source>
        <dbReference type="SAM" id="MobiDB-lite"/>
    </source>
</evidence>
<dbReference type="InterPro" id="IPR006569">
    <property type="entry name" value="CID_dom"/>
</dbReference>
<dbReference type="Gene3D" id="1.10.10.790">
    <property type="entry name" value="Surp module"/>
    <property type="match status" value="1"/>
</dbReference>
<dbReference type="Proteomes" id="UP001211907">
    <property type="component" value="Unassembled WGS sequence"/>
</dbReference>
<dbReference type="GO" id="GO:0006396">
    <property type="term" value="P:RNA processing"/>
    <property type="evidence" value="ECO:0007669"/>
    <property type="project" value="InterPro"/>
</dbReference>
<dbReference type="Pfam" id="PF04818">
    <property type="entry name" value="CID"/>
    <property type="match status" value="1"/>
</dbReference>
<feature type="compositionally biased region" description="Basic residues" evidence="3">
    <location>
        <begin position="573"/>
        <end position="582"/>
    </location>
</feature>
<organism evidence="7 8">
    <name type="scientific">Physocladia obscura</name>
    <dbReference type="NCBI Taxonomy" id="109957"/>
    <lineage>
        <taxon>Eukaryota</taxon>
        <taxon>Fungi</taxon>
        <taxon>Fungi incertae sedis</taxon>
        <taxon>Chytridiomycota</taxon>
        <taxon>Chytridiomycota incertae sedis</taxon>
        <taxon>Chytridiomycetes</taxon>
        <taxon>Chytridiales</taxon>
        <taxon>Chytriomycetaceae</taxon>
        <taxon>Physocladia</taxon>
    </lineage>
</organism>
<dbReference type="PROSITE" id="PS50128">
    <property type="entry name" value="SURP"/>
    <property type="match status" value="1"/>
</dbReference>
<dbReference type="PROSITE" id="PS51391">
    <property type="entry name" value="CID"/>
    <property type="match status" value="1"/>
</dbReference>
<protein>
    <submittedName>
        <fullName evidence="7">U2 snRNP-associated SURP domain-containing protein</fullName>
    </submittedName>
</protein>
<evidence type="ECO:0000259" key="4">
    <source>
        <dbReference type="PROSITE" id="PS50102"/>
    </source>
</evidence>
<dbReference type="PROSITE" id="PS50102">
    <property type="entry name" value="RRM"/>
    <property type="match status" value="1"/>
</dbReference>
<sequence>MRKHTHLPPIPPPPQTHNQPSTQPNTTSTTAAADALAFLSQLSAAAASNSATPATSNNNNNPASFNFTLPAHLLAQSESDAYFEEFQAELNFELASSINPIPEKPLLNIPSKKTPFQLKKEAEEARKKKDEQDTKRALEEFEASFKDSSVTYSSWGSGDADGGGGASFVPAKTWVKGSTIVPKHSIVVDAATHENDTNNLVGDDGLYRPHLKFSNFSSRESVQNSKSLPDSISASTIPAIHSASAGPKKRQLDSFLEEIKQQSRSDNSSSNNRFAANSSIVGRNAAADAPSSSLSHGSHDTGDGTSTNLFVGNLHPSVNESLLCTVFGEYGPIGSVKVMWPRTQEEIDRDRNTGFIGFMRRADAERAIKGLDGYLLEGRELRVGWGKAIPIPENPIYVTPEVAMATGDVLKYPTPVSGLPFNAQIPAPSTLKRKHNQPPPRPQVLVQIPEDVETLMRINRCIEFVIVHGPAFEALLMGREQGNSDYAFLFDHTHPYHSYYRWKIFSLMNGDSKTSWPTKSFAMFDEGPVWVPPEPPINEGCNDSDTDSATDSSDSDSSHKRRKSRRQQLSNSKAKKAPTKQFLPRHKIRLQNRLQNLTNTRPSIATAMLFCLSHATTDPSAITTTITQSLTHTSTPLATKLARLHLVNDILHNSANPHVPAGWKYRGLFEKSLRRVYVHFGSCWRAIDARLRAEQWKRACLGVVGVWERWNVFDMRFLEGLRIAFQEGTIGGMLENADDLSGGGSAGVGVSESRAQTKQRPSQQLQHQQLQAKSSGWNNNDVDDEDVDGVPMGAITEKEPVVAKSAGFKPIDSGDFARKFVSIGSDRGVAASGGQKFVRAAGGQDSETGGSASHAGFKPIDAPAPAPVAKPVAAPSTAKKINQIVAGAASVFQMDDSDDE</sequence>
<dbReference type="Gene3D" id="3.30.70.330">
    <property type="match status" value="1"/>
</dbReference>
<dbReference type="SMART" id="SM00582">
    <property type="entry name" value="RPR"/>
    <property type="match status" value="1"/>
</dbReference>
<dbReference type="InterPro" id="IPR000504">
    <property type="entry name" value="RRM_dom"/>
</dbReference>
<dbReference type="CDD" id="cd12223">
    <property type="entry name" value="RRM_SR140"/>
    <property type="match status" value="1"/>
</dbReference>
<dbReference type="SUPFAM" id="SSF54928">
    <property type="entry name" value="RNA-binding domain, RBD"/>
    <property type="match status" value="1"/>
</dbReference>
<evidence type="ECO:0000259" key="6">
    <source>
        <dbReference type="PROSITE" id="PS51391"/>
    </source>
</evidence>
<evidence type="ECO:0000259" key="5">
    <source>
        <dbReference type="PROSITE" id="PS50128"/>
    </source>
</evidence>
<dbReference type="SMART" id="SM00648">
    <property type="entry name" value="SWAP"/>
    <property type="match status" value="1"/>
</dbReference>
<dbReference type="InterPro" id="IPR035979">
    <property type="entry name" value="RBD_domain_sf"/>
</dbReference>
<dbReference type="Pfam" id="PF01805">
    <property type="entry name" value="Surp"/>
    <property type="match status" value="1"/>
</dbReference>
<dbReference type="InterPro" id="IPR000061">
    <property type="entry name" value="Surp"/>
</dbReference>
<name>A0AAD5T3H9_9FUNG</name>
<dbReference type="SUPFAM" id="SSF109905">
    <property type="entry name" value="Surp module (SWAP domain)"/>
    <property type="match status" value="1"/>
</dbReference>
<evidence type="ECO:0000313" key="8">
    <source>
        <dbReference type="Proteomes" id="UP001211907"/>
    </source>
</evidence>
<evidence type="ECO:0000256" key="1">
    <source>
        <dbReference type="ARBA" id="ARBA00022884"/>
    </source>
</evidence>
<comment type="caution">
    <text evidence="7">The sequence shown here is derived from an EMBL/GenBank/DDBJ whole genome shotgun (WGS) entry which is preliminary data.</text>
</comment>
<dbReference type="EMBL" id="JADGJH010000470">
    <property type="protein sequence ID" value="KAJ3128304.1"/>
    <property type="molecule type" value="Genomic_DNA"/>
</dbReference>
<dbReference type="InterPro" id="IPR012677">
    <property type="entry name" value="Nucleotide-bd_a/b_plait_sf"/>
</dbReference>
<feature type="region of interest" description="Disordered" evidence="3">
    <location>
        <begin position="1"/>
        <end position="34"/>
    </location>
</feature>
<feature type="region of interest" description="Disordered" evidence="3">
    <location>
        <begin position="840"/>
        <end position="874"/>
    </location>
</feature>
<dbReference type="GO" id="GO:0003723">
    <property type="term" value="F:RNA binding"/>
    <property type="evidence" value="ECO:0007669"/>
    <property type="project" value="UniProtKB-UniRule"/>
</dbReference>
<keyword evidence="1 2" id="KW-0694">RNA-binding</keyword>
<feature type="domain" description="SURP motif" evidence="5">
    <location>
        <begin position="457"/>
        <end position="500"/>
    </location>
</feature>
<reference evidence="7" key="1">
    <citation type="submission" date="2020-05" db="EMBL/GenBank/DDBJ databases">
        <title>Phylogenomic resolution of chytrid fungi.</title>
        <authorList>
            <person name="Stajich J.E."/>
            <person name="Amses K."/>
            <person name="Simmons R."/>
            <person name="Seto K."/>
            <person name="Myers J."/>
            <person name="Bonds A."/>
            <person name="Quandt C.A."/>
            <person name="Barry K."/>
            <person name="Liu P."/>
            <person name="Grigoriev I."/>
            <person name="Longcore J.E."/>
            <person name="James T.Y."/>
        </authorList>
    </citation>
    <scope>NUCLEOTIDE SEQUENCE</scope>
    <source>
        <strain evidence="7">JEL0513</strain>
    </source>
</reference>
<evidence type="ECO:0000256" key="2">
    <source>
        <dbReference type="PROSITE-ProRule" id="PRU00176"/>
    </source>
</evidence>
<feature type="domain" description="RRM" evidence="4">
    <location>
        <begin position="307"/>
        <end position="388"/>
    </location>
</feature>
<dbReference type="PANTHER" id="PTHR23140">
    <property type="entry name" value="RNA PROCESSING PROTEIN LD23810P"/>
    <property type="match status" value="1"/>
</dbReference>
<dbReference type="AlphaFoldDB" id="A0AAD5T3H9"/>
<dbReference type="GO" id="GO:0005634">
    <property type="term" value="C:nucleus"/>
    <property type="evidence" value="ECO:0007669"/>
    <property type="project" value="TreeGrafter"/>
</dbReference>
<dbReference type="InterPro" id="IPR051485">
    <property type="entry name" value="SR-CTD_assoc_factor"/>
</dbReference>
<accession>A0AAD5T3H9</accession>
<dbReference type="Pfam" id="PF00076">
    <property type="entry name" value="RRM_1"/>
    <property type="match status" value="1"/>
</dbReference>
<dbReference type="Gene3D" id="1.25.40.90">
    <property type="match status" value="1"/>
</dbReference>
<proteinExistence type="predicted"/>
<feature type="domain" description="CID" evidence="6">
    <location>
        <begin position="582"/>
        <end position="729"/>
    </location>
</feature>
<dbReference type="SMART" id="SM00360">
    <property type="entry name" value="RRM"/>
    <property type="match status" value="1"/>
</dbReference>
<dbReference type="InterPro" id="IPR035967">
    <property type="entry name" value="SWAP/Surp_sf"/>
</dbReference>
<feature type="region of interest" description="Disordered" evidence="3">
    <location>
        <begin position="527"/>
        <end position="582"/>
    </location>
</feature>
<keyword evidence="8" id="KW-1185">Reference proteome</keyword>
<dbReference type="PANTHER" id="PTHR23140:SF0">
    <property type="entry name" value="U2 SNRNP-ASSOCIATED SURP MOTIF-CONTAINING PROTEIN"/>
    <property type="match status" value="1"/>
</dbReference>
<feature type="compositionally biased region" description="Low complexity" evidence="3">
    <location>
        <begin position="16"/>
        <end position="34"/>
    </location>
</feature>